<dbReference type="Pfam" id="PF13041">
    <property type="entry name" value="PPR_2"/>
    <property type="match status" value="2"/>
</dbReference>
<dbReference type="InterPro" id="IPR002885">
    <property type="entry name" value="PPR_rpt"/>
</dbReference>
<feature type="repeat" description="PPR" evidence="3">
    <location>
        <begin position="248"/>
        <end position="282"/>
    </location>
</feature>
<dbReference type="PANTHER" id="PTHR47581">
    <property type="entry name" value="OS09G0431600 PROTEIN"/>
    <property type="match status" value="1"/>
</dbReference>
<dbReference type="OMA" id="EDCNNLD"/>
<dbReference type="Gene3D" id="3.10.580.10">
    <property type="entry name" value="CBS-domain"/>
    <property type="match status" value="1"/>
</dbReference>
<name>A0A2R6QMZ3_ACTCC</name>
<evidence type="ECO:0000256" key="3">
    <source>
        <dbReference type="PROSITE-ProRule" id="PRU00708"/>
    </source>
</evidence>
<accession>A0A2R6QMZ3</accession>
<dbReference type="Proteomes" id="UP000241394">
    <property type="component" value="Chromosome LG14"/>
</dbReference>
<dbReference type="InterPro" id="IPR000644">
    <property type="entry name" value="CBS_dom"/>
</dbReference>
<dbReference type="PROSITE" id="PS51371">
    <property type="entry name" value="CBS"/>
    <property type="match status" value="1"/>
</dbReference>
<dbReference type="SUPFAM" id="SSF54631">
    <property type="entry name" value="CBS-domain pair"/>
    <property type="match status" value="1"/>
</dbReference>
<dbReference type="OrthoDB" id="185373at2759"/>
<dbReference type="InParanoid" id="A0A2R6QMZ3"/>
<dbReference type="Pfam" id="PF01535">
    <property type="entry name" value="PPR"/>
    <property type="match status" value="1"/>
</dbReference>
<evidence type="ECO:0000256" key="2">
    <source>
        <dbReference type="PROSITE-ProRule" id="PRU00703"/>
    </source>
</evidence>
<feature type="domain" description="CBS" evidence="4">
    <location>
        <begin position="537"/>
        <end position="606"/>
    </location>
</feature>
<dbReference type="NCBIfam" id="TIGR00756">
    <property type="entry name" value="PPR"/>
    <property type="match status" value="3"/>
</dbReference>
<organism evidence="5 6">
    <name type="scientific">Actinidia chinensis var. chinensis</name>
    <name type="common">Chinese soft-hair kiwi</name>
    <dbReference type="NCBI Taxonomy" id="1590841"/>
    <lineage>
        <taxon>Eukaryota</taxon>
        <taxon>Viridiplantae</taxon>
        <taxon>Streptophyta</taxon>
        <taxon>Embryophyta</taxon>
        <taxon>Tracheophyta</taxon>
        <taxon>Spermatophyta</taxon>
        <taxon>Magnoliopsida</taxon>
        <taxon>eudicotyledons</taxon>
        <taxon>Gunneridae</taxon>
        <taxon>Pentapetalae</taxon>
        <taxon>asterids</taxon>
        <taxon>Ericales</taxon>
        <taxon>Actinidiaceae</taxon>
        <taxon>Actinidia</taxon>
    </lineage>
</organism>
<dbReference type="Pfam" id="PF00571">
    <property type="entry name" value="CBS"/>
    <property type="match status" value="1"/>
</dbReference>
<proteinExistence type="predicted"/>
<evidence type="ECO:0000313" key="6">
    <source>
        <dbReference type="Proteomes" id="UP000241394"/>
    </source>
</evidence>
<dbReference type="Gene3D" id="1.25.40.10">
    <property type="entry name" value="Tetratricopeptide repeat domain"/>
    <property type="match status" value="3"/>
</dbReference>
<dbReference type="STRING" id="1590841.A0A2R6QMZ3"/>
<evidence type="ECO:0000256" key="1">
    <source>
        <dbReference type="ARBA" id="ARBA00022737"/>
    </source>
</evidence>
<gene>
    <name evidence="5" type="ORF">CEY00_Acc15480</name>
</gene>
<dbReference type="PANTHER" id="PTHR47581:SF2">
    <property type="entry name" value="OS09G0431600 PROTEIN"/>
    <property type="match status" value="1"/>
</dbReference>
<dbReference type="Gramene" id="PSS11287">
    <property type="protein sequence ID" value="PSS11287"/>
    <property type="gene ID" value="CEY00_Acc15480"/>
</dbReference>
<dbReference type="InterPro" id="IPR046342">
    <property type="entry name" value="CBS_dom_sf"/>
</dbReference>
<evidence type="ECO:0000313" key="5">
    <source>
        <dbReference type="EMBL" id="PSS11287.1"/>
    </source>
</evidence>
<protein>
    <submittedName>
        <fullName evidence="5">Pentatricopeptide repeat-containing protein</fullName>
    </submittedName>
</protein>
<sequence length="613" mass="67338">MPQFRSSLSHEFLTSPPSPSLFTTKTPLLLCCLSNISSSSSVWRRGGGGSSISISAKKNPQHIPNLKPLTSRIVRLTRRRQLPQIFEEVENAKEQYGKLNTIVMNAVLEACVHCGDVDSALRVFDEMSKPESCGVDEISYATLLKGLGGARRIDEAFQLLESVEQGTAMGSPKLSAPLIYGLLNALIEAGDLRRANGLLARFGFLLKEGCSPSILIYNLLMKGYASTDYPLAALAVHDEILRQGLNPDRHTYNTLIFASVKAGRLDAAIHFLEDMKNKARKNGYDVLPDAVTYSTLLKGFGSAGDLFSVQKTVVEMKSCRVLFIDRIAYTSIIDALLDCGSIKGALSVFGDIIKRAGRNPKLRPKPHLYLSLMRALAGVGEYYMVQNLHRRMWLDCSGTISQAIQAEADHLLMEAALNDGQVNLAVQILSNIITKWKGISWASRGGMIALRIEALLGVAQSMFSPYLLPQVSVCDPIDCIMTPFEDALPLRANLELRKVLMRFVKDSVVPIIDDWGTCVGLLHREDCNELNAPLSSMMRSPPPCVTTSTSIGRVIDLMLEKGYQMVIVLNYSNLYGTSYSSSLRPVGVFTSEQFGKFAIPASAMPLQQFPICE</sequence>
<comment type="caution">
    <text evidence="5">The sequence shown here is derived from an EMBL/GenBank/DDBJ whole genome shotgun (WGS) entry which is preliminary data.</text>
</comment>
<dbReference type="InterPro" id="IPR044781">
    <property type="entry name" value="At5g10690-like"/>
</dbReference>
<feature type="repeat" description="PPR" evidence="3">
    <location>
        <begin position="325"/>
        <end position="360"/>
    </location>
</feature>
<dbReference type="Pfam" id="PF13812">
    <property type="entry name" value="PPR_3"/>
    <property type="match status" value="1"/>
</dbReference>
<dbReference type="EMBL" id="NKQK01000014">
    <property type="protein sequence ID" value="PSS11287.1"/>
    <property type="molecule type" value="Genomic_DNA"/>
</dbReference>
<reference evidence="5 6" key="1">
    <citation type="submission" date="2017-07" db="EMBL/GenBank/DDBJ databases">
        <title>An improved, manually edited Actinidia chinensis var. chinensis (kiwifruit) genome highlights the challenges associated with draft genomes and gene prediction in plants.</title>
        <authorList>
            <person name="Pilkington S."/>
            <person name="Crowhurst R."/>
            <person name="Hilario E."/>
            <person name="Nardozza S."/>
            <person name="Fraser L."/>
            <person name="Peng Y."/>
            <person name="Gunaseelan K."/>
            <person name="Simpson R."/>
            <person name="Tahir J."/>
            <person name="Deroles S."/>
            <person name="Templeton K."/>
            <person name="Luo Z."/>
            <person name="Davy M."/>
            <person name="Cheng C."/>
            <person name="Mcneilage M."/>
            <person name="Scaglione D."/>
            <person name="Liu Y."/>
            <person name="Zhang Q."/>
            <person name="Datson P."/>
            <person name="De Silva N."/>
            <person name="Gardiner S."/>
            <person name="Bassett H."/>
            <person name="Chagne D."/>
            <person name="Mccallum J."/>
            <person name="Dzierzon H."/>
            <person name="Deng C."/>
            <person name="Wang Y.-Y."/>
            <person name="Barron N."/>
            <person name="Manako K."/>
            <person name="Bowen J."/>
            <person name="Foster T."/>
            <person name="Erridge Z."/>
            <person name="Tiffin H."/>
            <person name="Waite C."/>
            <person name="Davies K."/>
            <person name="Grierson E."/>
            <person name="Laing W."/>
            <person name="Kirk R."/>
            <person name="Chen X."/>
            <person name="Wood M."/>
            <person name="Montefiori M."/>
            <person name="Brummell D."/>
            <person name="Schwinn K."/>
            <person name="Catanach A."/>
            <person name="Fullerton C."/>
            <person name="Li D."/>
            <person name="Meiyalaghan S."/>
            <person name="Nieuwenhuizen N."/>
            <person name="Read N."/>
            <person name="Prakash R."/>
            <person name="Hunter D."/>
            <person name="Zhang H."/>
            <person name="Mckenzie M."/>
            <person name="Knabel M."/>
            <person name="Harris A."/>
            <person name="Allan A."/>
            <person name="Chen A."/>
            <person name="Janssen B."/>
            <person name="Plunkett B."/>
            <person name="Dwamena C."/>
            <person name="Voogd C."/>
            <person name="Leif D."/>
            <person name="Lafferty D."/>
            <person name="Souleyre E."/>
            <person name="Varkonyi-Gasic E."/>
            <person name="Gambi F."/>
            <person name="Hanley J."/>
            <person name="Yao J.-L."/>
            <person name="Cheung J."/>
            <person name="David K."/>
            <person name="Warren B."/>
            <person name="Marsh K."/>
            <person name="Snowden K."/>
            <person name="Lin-Wang K."/>
            <person name="Brian L."/>
            <person name="Martinez-Sanchez M."/>
            <person name="Wang M."/>
            <person name="Ileperuma N."/>
            <person name="Macnee N."/>
            <person name="Campin R."/>
            <person name="Mcatee P."/>
            <person name="Drummond R."/>
            <person name="Espley R."/>
            <person name="Ireland H."/>
            <person name="Wu R."/>
            <person name="Atkinson R."/>
            <person name="Karunairetnam S."/>
            <person name="Bulley S."/>
            <person name="Chunkath S."/>
            <person name="Hanley Z."/>
            <person name="Storey R."/>
            <person name="Thrimawithana A."/>
            <person name="Thomson S."/>
            <person name="David C."/>
            <person name="Testolin R."/>
        </authorList>
    </citation>
    <scope>NUCLEOTIDE SEQUENCE [LARGE SCALE GENOMIC DNA]</scope>
    <source>
        <strain evidence="6">cv. Red5</strain>
        <tissue evidence="5">Young leaf</tissue>
    </source>
</reference>
<dbReference type="PROSITE" id="PS51375">
    <property type="entry name" value="PPR"/>
    <property type="match status" value="4"/>
</dbReference>
<dbReference type="AlphaFoldDB" id="A0A2R6QMZ3"/>
<feature type="repeat" description="PPR" evidence="3">
    <location>
        <begin position="213"/>
        <end position="247"/>
    </location>
</feature>
<evidence type="ECO:0000259" key="4">
    <source>
        <dbReference type="PROSITE" id="PS51371"/>
    </source>
</evidence>
<reference evidence="6" key="2">
    <citation type="journal article" date="2018" name="BMC Genomics">
        <title>A manually annotated Actinidia chinensis var. chinensis (kiwifruit) genome highlights the challenges associated with draft genomes and gene prediction in plants.</title>
        <authorList>
            <person name="Pilkington S.M."/>
            <person name="Crowhurst R."/>
            <person name="Hilario E."/>
            <person name="Nardozza S."/>
            <person name="Fraser L."/>
            <person name="Peng Y."/>
            <person name="Gunaseelan K."/>
            <person name="Simpson R."/>
            <person name="Tahir J."/>
            <person name="Deroles S.C."/>
            <person name="Templeton K."/>
            <person name="Luo Z."/>
            <person name="Davy M."/>
            <person name="Cheng C."/>
            <person name="McNeilage M."/>
            <person name="Scaglione D."/>
            <person name="Liu Y."/>
            <person name="Zhang Q."/>
            <person name="Datson P."/>
            <person name="De Silva N."/>
            <person name="Gardiner S.E."/>
            <person name="Bassett H."/>
            <person name="Chagne D."/>
            <person name="McCallum J."/>
            <person name="Dzierzon H."/>
            <person name="Deng C."/>
            <person name="Wang Y.Y."/>
            <person name="Barron L."/>
            <person name="Manako K."/>
            <person name="Bowen J."/>
            <person name="Foster T.M."/>
            <person name="Erridge Z.A."/>
            <person name="Tiffin H."/>
            <person name="Waite C.N."/>
            <person name="Davies K.M."/>
            <person name="Grierson E.P."/>
            <person name="Laing W.A."/>
            <person name="Kirk R."/>
            <person name="Chen X."/>
            <person name="Wood M."/>
            <person name="Montefiori M."/>
            <person name="Brummell D.A."/>
            <person name="Schwinn K.E."/>
            <person name="Catanach A."/>
            <person name="Fullerton C."/>
            <person name="Li D."/>
            <person name="Meiyalaghan S."/>
            <person name="Nieuwenhuizen N."/>
            <person name="Read N."/>
            <person name="Prakash R."/>
            <person name="Hunter D."/>
            <person name="Zhang H."/>
            <person name="McKenzie M."/>
            <person name="Knabel M."/>
            <person name="Harris A."/>
            <person name="Allan A.C."/>
            <person name="Gleave A."/>
            <person name="Chen A."/>
            <person name="Janssen B.J."/>
            <person name="Plunkett B."/>
            <person name="Ampomah-Dwamena C."/>
            <person name="Voogd C."/>
            <person name="Leif D."/>
            <person name="Lafferty D."/>
            <person name="Souleyre E.J.F."/>
            <person name="Varkonyi-Gasic E."/>
            <person name="Gambi F."/>
            <person name="Hanley J."/>
            <person name="Yao J.L."/>
            <person name="Cheung J."/>
            <person name="David K.M."/>
            <person name="Warren B."/>
            <person name="Marsh K."/>
            <person name="Snowden K.C."/>
            <person name="Lin-Wang K."/>
            <person name="Brian L."/>
            <person name="Martinez-Sanchez M."/>
            <person name="Wang M."/>
            <person name="Ileperuma N."/>
            <person name="Macnee N."/>
            <person name="Campin R."/>
            <person name="McAtee P."/>
            <person name="Drummond R.S.M."/>
            <person name="Espley R.V."/>
            <person name="Ireland H.S."/>
            <person name="Wu R."/>
            <person name="Atkinson R.G."/>
            <person name="Karunairetnam S."/>
            <person name="Bulley S."/>
            <person name="Chunkath S."/>
            <person name="Hanley Z."/>
            <person name="Storey R."/>
            <person name="Thrimawithana A.H."/>
            <person name="Thomson S."/>
            <person name="David C."/>
            <person name="Testolin R."/>
            <person name="Huang H."/>
            <person name="Hellens R.P."/>
            <person name="Schaffer R.J."/>
        </authorList>
    </citation>
    <scope>NUCLEOTIDE SEQUENCE [LARGE SCALE GENOMIC DNA]</scope>
    <source>
        <strain evidence="6">cv. Red5</strain>
    </source>
</reference>
<keyword evidence="6" id="KW-1185">Reference proteome</keyword>
<dbReference type="InterPro" id="IPR011990">
    <property type="entry name" value="TPR-like_helical_dom_sf"/>
</dbReference>
<keyword evidence="2" id="KW-0129">CBS domain</keyword>
<feature type="repeat" description="PPR" evidence="3">
    <location>
        <begin position="100"/>
        <end position="130"/>
    </location>
</feature>
<dbReference type="FunCoup" id="A0A2R6QMZ3">
    <property type="interactions" value="2199"/>
</dbReference>
<keyword evidence="1" id="KW-0677">Repeat</keyword>